<dbReference type="PANTHER" id="PTHR24421:SF10">
    <property type="entry name" value="NITRATE_NITRITE SENSOR PROTEIN NARQ"/>
    <property type="match status" value="1"/>
</dbReference>
<dbReference type="EMBL" id="JTHP01000007">
    <property type="protein sequence ID" value="KJD46540.1"/>
    <property type="molecule type" value="Genomic_DNA"/>
</dbReference>
<feature type="transmembrane region" description="Helical" evidence="19">
    <location>
        <begin position="69"/>
        <end position="86"/>
    </location>
</feature>
<dbReference type="PRINTS" id="PR00344">
    <property type="entry name" value="BCTRLSENSOR"/>
</dbReference>
<keyword evidence="12 21" id="KW-0418">Kinase</keyword>
<evidence type="ECO:0000256" key="6">
    <source>
        <dbReference type="ARBA" id="ARBA00022485"/>
    </source>
</evidence>
<feature type="transmembrane region" description="Helical" evidence="19">
    <location>
        <begin position="12"/>
        <end position="29"/>
    </location>
</feature>
<dbReference type="GO" id="GO:0005737">
    <property type="term" value="C:cytoplasm"/>
    <property type="evidence" value="ECO:0007669"/>
    <property type="project" value="UniProtKB-SubCell"/>
</dbReference>
<evidence type="ECO:0000256" key="7">
    <source>
        <dbReference type="ARBA" id="ARBA00022490"/>
    </source>
</evidence>
<keyword evidence="16" id="KW-0411">Iron-sulfur</keyword>
<keyword evidence="13" id="KW-0067">ATP-binding</keyword>
<evidence type="ECO:0000256" key="18">
    <source>
        <dbReference type="ARBA" id="ARBA00030800"/>
    </source>
</evidence>
<reference evidence="21 22" key="1">
    <citation type="submission" date="2014-11" db="EMBL/GenBank/DDBJ databases">
        <title>Draft Genome Sequences of Paenibacillus polymyxa NRRL B-30509 and Paenibacillus terrae NRRL B-30644, Strains from a Poultry Environment that Produce Tridecaptin A and Paenicidins.</title>
        <authorList>
            <person name="van Belkum M.J."/>
            <person name="Lohans C.T."/>
            <person name="Vederas J.C."/>
        </authorList>
    </citation>
    <scope>NUCLEOTIDE SEQUENCE [LARGE SCALE GENOMIC DNA]</scope>
    <source>
        <strain evidence="21 22">NRRL B-30644</strain>
    </source>
</reference>
<dbReference type="Gene3D" id="1.20.5.1930">
    <property type="match status" value="1"/>
</dbReference>
<evidence type="ECO:0000256" key="2">
    <source>
        <dbReference type="ARBA" id="ARBA00001966"/>
    </source>
</evidence>
<dbReference type="GO" id="GO:0005524">
    <property type="term" value="F:ATP binding"/>
    <property type="evidence" value="ECO:0007669"/>
    <property type="project" value="UniProtKB-KW"/>
</dbReference>
<feature type="transmembrane region" description="Helical" evidence="19">
    <location>
        <begin position="35"/>
        <end position="57"/>
    </location>
</feature>
<evidence type="ECO:0000256" key="16">
    <source>
        <dbReference type="ARBA" id="ARBA00023014"/>
    </source>
</evidence>
<dbReference type="Pfam" id="PF02518">
    <property type="entry name" value="HATPase_c"/>
    <property type="match status" value="1"/>
</dbReference>
<keyword evidence="11" id="KW-0547">Nucleotide-binding</keyword>
<dbReference type="SMART" id="SM00387">
    <property type="entry name" value="HATPase_c"/>
    <property type="match status" value="1"/>
</dbReference>
<dbReference type="GO" id="GO:0046872">
    <property type="term" value="F:metal ion binding"/>
    <property type="evidence" value="ECO:0007669"/>
    <property type="project" value="UniProtKB-KW"/>
</dbReference>
<evidence type="ECO:0000259" key="20">
    <source>
        <dbReference type="PROSITE" id="PS50109"/>
    </source>
</evidence>
<dbReference type="SUPFAM" id="SSF55874">
    <property type="entry name" value="ATPase domain of HSP90 chaperone/DNA topoisomerase II/histidine kinase"/>
    <property type="match status" value="1"/>
</dbReference>
<keyword evidence="7" id="KW-0963">Cytoplasm</keyword>
<dbReference type="PANTHER" id="PTHR24421">
    <property type="entry name" value="NITRATE/NITRITE SENSOR PROTEIN NARX-RELATED"/>
    <property type="match status" value="1"/>
</dbReference>
<dbReference type="Proteomes" id="UP000032534">
    <property type="component" value="Unassembled WGS sequence"/>
</dbReference>
<dbReference type="Gene3D" id="3.30.565.10">
    <property type="entry name" value="Histidine kinase-like ATPase, C-terminal domain"/>
    <property type="match status" value="1"/>
</dbReference>
<protein>
    <recommendedName>
        <fullName evidence="5">Oxygen sensor histidine kinase NreB</fullName>
        <ecNumber evidence="4">2.7.13.3</ecNumber>
    </recommendedName>
    <alternativeName>
        <fullName evidence="18">Nitrogen regulation protein B</fullName>
    </alternativeName>
</protein>
<evidence type="ECO:0000256" key="12">
    <source>
        <dbReference type="ARBA" id="ARBA00022777"/>
    </source>
</evidence>
<evidence type="ECO:0000256" key="10">
    <source>
        <dbReference type="ARBA" id="ARBA00022723"/>
    </source>
</evidence>
<keyword evidence="14" id="KW-0408">Iron</keyword>
<evidence type="ECO:0000256" key="11">
    <source>
        <dbReference type="ARBA" id="ARBA00022741"/>
    </source>
</evidence>
<feature type="domain" description="Histidine kinase" evidence="20">
    <location>
        <begin position="343"/>
        <end position="543"/>
    </location>
</feature>
<feature type="transmembrane region" description="Helical" evidence="19">
    <location>
        <begin position="116"/>
        <end position="139"/>
    </location>
</feature>
<dbReference type="PATRIC" id="fig|159743.3.peg.1261"/>
<evidence type="ECO:0000313" key="22">
    <source>
        <dbReference type="Proteomes" id="UP000032534"/>
    </source>
</evidence>
<dbReference type="RefSeq" id="WP_044645229.1">
    <property type="nucleotide sequence ID" value="NZ_JTHP01000007.1"/>
</dbReference>
<dbReference type="InterPro" id="IPR050482">
    <property type="entry name" value="Sensor_HK_TwoCompSys"/>
</dbReference>
<dbReference type="OrthoDB" id="9781904at2"/>
<comment type="cofactor">
    <cofactor evidence="2">
        <name>[4Fe-4S] cluster</name>
        <dbReference type="ChEBI" id="CHEBI:49883"/>
    </cofactor>
</comment>
<keyword evidence="10" id="KW-0479">Metal-binding</keyword>
<keyword evidence="19" id="KW-1133">Transmembrane helix</keyword>
<dbReference type="PROSITE" id="PS50109">
    <property type="entry name" value="HIS_KIN"/>
    <property type="match status" value="1"/>
</dbReference>
<comment type="catalytic activity">
    <reaction evidence="1">
        <text>ATP + protein L-histidine = ADP + protein N-phospho-L-histidine.</text>
        <dbReference type="EC" id="2.7.13.3"/>
    </reaction>
</comment>
<dbReference type="GO" id="GO:0051539">
    <property type="term" value="F:4 iron, 4 sulfur cluster binding"/>
    <property type="evidence" value="ECO:0007669"/>
    <property type="project" value="UniProtKB-KW"/>
</dbReference>
<dbReference type="GO" id="GO:0016020">
    <property type="term" value="C:membrane"/>
    <property type="evidence" value="ECO:0007669"/>
    <property type="project" value="InterPro"/>
</dbReference>
<dbReference type="CDD" id="cd16917">
    <property type="entry name" value="HATPase_UhpB-NarQ-NarX-like"/>
    <property type="match status" value="1"/>
</dbReference>
<proteinExistence type="predicted"/>
<keyword evidence="8" id="KW-0597">Phosphoprotein</keyword>
<evidence type="ECO:0000256" key="17">
    <source>
        <dbReference type="ARBA" id="ARBA00024827"/>
    </source>
</evidence>
<evidence type="ECO:0000256" key="4">
    <source>
        <dbReference type="ARBA" id="ARBA00012438"/>
    </source>
</evidence>
<comment type="caution">
    <text evidence="21">The sequence shown here is derived from an EMBL/GenBank/DDBJ whole genome shotgun (WGS) entry which is preliminary data.</text>
</comment>
<evidence type="ECO:0000256" key="14">
    <source>
        <dbReference type="ARBA" id="ARBA00023004"/>
    </source>
</evidence>
<keyword evidence="19" id="KW-0812">Transmembrane</keyword>
<evidence type="ECO:0000256" key="1">
    <source>
        <dbReference type="ARBA" id="ARBA00000085"/>
    </source>
</evidence>
<evidence type="ECO:0000256" key="19">
    <source>
        <dbReference type="SAM" id="Phobius"/>
    </source>
</evidence>
<evidence type="ECO:0000256" key="3">
    <source>
        <dbReference type="ARBA" id="ARBA00004496"/>
    </source>
</evidence>
<keyword evidence="19" id="KW-0472">Membrane</keyword>
<evidence type="ECO:0000256" key="15">
    <source>
        <dbReference type="ARBA" id="ARBA00023012"/>
    </source>
</evidence>
<keyword evidence="22" id="KW-1185">Reference proteome</keyword>
<evidence type="ECO:0000256" key="9">
    <source>
        <dbReference type="ARBA" id="ARBA00022679"/>
    </source>
</evidence>
<evidence type="ECO:0000256" key="5">
    <source>
        <dbReference type="ARBA" id="ARBA00017322"/>
    </source>
</evidence>
<sequence length="545" mass="62529">MKLKKSAEDQMIFLYRYVSLSLTSLVFLFESSRLIAWQKLLLIVFLFLSVTLFTWIYRKYRLHDMVLKCCIALETAGIILLLLPTGGMDSPFKWYVITPMLVACAHLSMRYSWTLLLSYIGLVLTFCYIFFTPGQYFLWDMVLQNANLFLVLIVTTMAMQVIGVMKNELKMAKEQANETMEHIKSIYHIMETTSHNEALNLGQVISDYTVKLTKQSRAFFWLDSQEEDAPESSQTGWTVEEEEQLFEELENYREEFREEREPFFRHLPEWGDFLMITVPMTTRFVATIGLKLGPDQSLTGRRWLVQQLIFLAELSAVFLERYELERIENQLIVTNEQNRIANEMHDNVSQSLFGIVYATHSLRQTWHDQSKEQVEEQIELIQQSANQAVRELKGAIHSLSSKKSGGPTWLGTVKSHLHTLSKLNHVQIDFDIHGDHFSLPYLYQKALFRIISEAAGNAIRHGLAKRIDVKLKLTPQVIKLSIHDDGVGFETARMVAGGEVVSAGSGLGMMNMEYLAQSMGGEFDISSRIGEGTQIRLSIPVNAYE</sequence>
<dbReference type="InterPro" id="IPR004358">
    <property type="entry name" value="Sig_transdc_His_kin-like_C"/>
</dbReference>
<dbReference type="AlphaFoldDB" id="A0A0D7X548"/>
<gene>
    <name evidence="21" type="ORF">QD47_05840</name>
</gene>
<name>A0A0D7X548_9BACL</name>
<evidence type="ECO:0000313" key="21">
    <source>
        <dbReference type="EMBL" id="KJD46540.1"/>
    </source>
</evidence>
<dbReference type="InterPro" id="IPR036890">
    <property type="entry name" value="HATPase_C_sf"/>
</dbReference>
<keyword evidence="6" id="KW-0004">4Fe-4S</keyword>
<dbReference type="InterPro" id="IPR003594">
    <property type="entry name" value="HATPase_dom"/>
</dbReference>
<comment type="subcellular location">
    <subcellularLocation>
        <location evidence="3">Cytoplasm</location>
    </subcellularLocation>
</comment>
<dbReference type="GO" id="GO:0000155">
    <property type="term" value="F:phosphorelay sensor kinase activity"/>
    <property type="evidence" value="ECO:0007669"/>
    <property type="project" value="InterPro"/>
</dbReference>
<keyword evidence="15" id="KW-0902">Two-component regulatory system</keyword>
<keyword evidence="9" id="KW-0808">Transferase</keyword>
<dbReference type="InterPro" id="IPR005467">
    <property type="entry name" value="His_kinase_dom"/>
</dbReference>
<dbReference type="GO" id="GO:0046983">
    <property type="term" value="F:protein dimerization activity"/>
    <property type="evidence" value="ECO:0007669"/>
    <property type="project" value="InterPro"/>
</dbReference>
<comment type="function">
    <text evidence="17">Member of the two-component regulatory system NreB/NreC involved in the control of dissimilatory nitrate/nitrite reduction in response to oxygen. NreB functions as a direct oxygen sensor histidine kinase which is autophosphorylated, in the absence of oxygen, probably at the conserved histidine residue, and transfers its phosphate group probably to a conserved aspartate residue of NreC. NreB/NreC activates the expression of the nitrate (narGHJI) and nitrite (nir) reductase operons, as well as the putative nitrate transporter gene narT.</text>
</comment>
<organism evidence="21 22">
    <name type="scientific">Paenibacillus terrae</name>
    <dbReference type="NCBI Taxonomy" id="159743"/>
    <lineage>
        <taxon>Bacteria</taxon>
        <taxon>Bacillati</taxon>
        <taxon>Bacillota</taxon>
        <taxon>Bacilli</taxon>
        <taxon>Bacillales</taxon>
        <taxon>Paenibacillaceae</taxon>
        <taxon>Paenibacillus</taxon>
    </lineage>
</organism>
<dbReference type="Pfam" id="PF07730">
    <property type="entry name" value="HisKA_3"/>
    <property type="match status" value="1"/>
</dbReference>
<accession>A0A0D7X548</accession>
<dbReference type="EC" id="2.7.13.3" evidence="4"/>
<feature type="transmembrane region" description="Helical" evidence="19">
    <location>
        <begin position="145"/>
        <end position="165"/>
    </location>
</feature>
<evidence type="ECO:0000256" key="8">
    <source>
        <dbReference type="ARBA" id="ARBA00022553"/>
    </source>
</evidence>
<dbReference type="InterPro" id="IPR011712">
    <property type="entry name" value="Sig_transdc_His_kin_sub3_dim/P"/>
</dbReference>
<evidence type="ECO:0000256" key="13">
    <source>
        <dbReference type="ARBA" id="ARBA00022840"/>
    </source>
</evidence>